<dbReference type="OrthoDB" id="6256226at2759"/>
<dbReference type="Pfam" id="PF04799">
    <property type="entry name" value="Fzo_mitofusin"/>
    <property type="match status" value="1"/>
</dbReference>
<sequence>VINHLNGRFDSEINALRTSYRDVLITDIRRLLDKLNTSVNSAQSEYEATISRLTEEERNLGELQGKLHTLRNSVQLLKRDLDDFKEEYLDSVD</sequence>
<dbReference type="GO" id="GO:0005741">
    <property type="term" value="C:mitochondrial outer membrane"/>
    <property type="evidence" value="ECO:0007669"/>
    <property type="project" value="InterPro"/>
</dbReference>
<protein>
    <recommendedName>
        <fullName evidence="2">Fzo/mitofusin HR2 domain-containing protein</fullName>
    </recommendedName>
</protein>
<evidence type="ECO:0000313" key="3">
    <source>
        <dbReference type="EnsemblMetazoa" id="Aqu2.1.13104_001"/>
    </source>
</evidence>
<organism evidence="3">
    <name type="scientific">Amphimedon queenslandica</name>
    <name type="common">Sponge</name>
    <dbReference type="NCBI Taxonomy" id="400682"/>
    <lineage>
        <taxon>Eukaryota</taxon>
        <taxon>Metazoa</taxon>
        <taxon>Porifera</taxon>
        <taxon>Demospongiae</taxon>
        <taxon>Heteroscleromorpha</taxon>
        <taxon>Haplosclerida</taxon>
        <taxon>Niphatidae</taxon>
        <taxon>Amphimedon</taxon>
    </lineage>
</organism>
<dbReference type="GO" id="GO:0003924">
    <property type="term" value="F:GTPase activity"/>
    <property type="evidence" value="ECO:0007669"/>
    <property type="project" value="InterPro"/>
</dbReference>
<evidence type="ECO:0000256" key="1">
    <source>
        <dbReference type="SAM" id="Coils"/>
    </source>
</evidence>
<accession>A0A1X7TEP2</accession>
<name>A0A1X7TEP2_AMPQE</name>
<proteinExistence type="predicted"/>
<dbReference type="InterPro" id="IPR006884">
    <property type="entry name" value="Fzo/mitofusin_HR2"/>
</dbReference>
<dbReference type="Gene3D" id="1.20.5.110">
    <property type="match status" value="1"/>
</dbReference>
<dbReference type="EnsemblMetazoa" id="Aqu2.1.13104_001">
    <property type="protein sequence ID" value="Aqu2.1.13104_001"/>
    <property type="gene ID" value="Aqu2.1.13104"/>
</dbReference>
<dbReference type="AlphaFoldDB" id="A0A1X7TEP2"/>
<dbReference type="SUPFAM" id="SSF111479">
    <property type="entry name" value="Fzo-like conserved region"/>
    <property type="match status" value="1"/>
</dbReference>
<dbReference type="GO" id="GO:0008053">
    <property type="term" value="P:mitochondrial fusion"/>
    <property type="evidence" value="ECO:0007669"/>
    <property type="project" value="InterPro"/>
</dbReference>
<keyword evidence="1" id="KW-0175">Coiled coil</keyword>
<evidence type="ECO:0000259" key="2">
    <source>
        <dbReference type="Pfam" id="PF04799"/>
    </source>
</evidence>
<reference evidence="3" key="1">
    <citation type="submission" date="2017-05" db="UniProtKB">
        <authorList>
            <consortium name="EnsemblMetazoa"/>
        </authorList>
    </citation>
    <scope>IDENTIFICATION</scope>
</reference>
<feature type="coiled-coil region" evidence="1">
    <location>
        <begin position="25"/>
        <end position="87"/>
    </location>
</feature>
<feature type="domain" description="Fzo/mitofusin HR2" evidence="2">
    <location>
        <begin position="4"/>
        <end position="89"/>
    </location>
</feature>
<dbReference type="InParanoid" id="A0A1X7TEP2"/>